<accession>A0AA95H791</accession>
<organism evidence="9">
    <name type="scientific">Candidatus Thiocaldithrix dubininis</name>
    <dbReference type="NCBI Taxonomy" id="3080823"/>
    <lineage>
        <taxon>Bacteria</taxon>
        <taxon>Pseudomonadati</taxon>
        <taxon>Pseudomonadota</taxon>
        <taxon>Gammaproteobacteria</taxon>
        <taxon>Thiotrichales</taxon>
        <taxon>Thiotrichaceae</taxon>
        <taxon>Candidatus Thiocaldithrix</taxon>
    </lineage>
</organism>
<name>A0AA95H791_9GAMM</name>
<dbReference type="PIRSF" id="PIRSF005651">
    <property type="entry name" value="HflC"/>
    <property type="match status" value="1"/>
</dbReference>
<comment type="subcellular location">
    <subcellularLocation>
        <location evidence="1">Membrane</location>
        <topology evidence="1">Single-pass membrane protein</topology>
    </subcellularLocation>
</comment>
<comment type="similarity">
    <text evidence="2 6">Belongs to the band 7/mec-2 family. HflC subfamily.</text>
</comment>
<comment type="function">
    <text evidence="6">HflC and HflK could regulate a protease.</text>
</comment>
<evidence type="ECO:0000256" key="2">
    <source>
        <dbReference type="ARBA" id="ARBA00007862"/>
    </source>
</evidence>
<dbReference type="AlphaFoldDB" id="A0AA95H791"/>
<reference evidence="9" key="1">
    <citation type="journal article" date="2023" name="Int. J. Mol. Sci.">
        <title>Metagenomics Revealed a New Genus 'Candidatus Thiocaldithrix dubininis' gen. nov., sp. nov. and a New Species 'Candidatus Thiothrix putei' sp. nov. in the Family Thiotrichaceae, Some Members of Which Have Traits of Both Na+- and H+-Motive Energetics.</title>
        <authorList>
            <person name="Ravin N.V."/>
            <person name="Muntyan M.S."/>
            <person name="Smolyakov D.D."/>
            <person name="Rudenko T.S."/>
            <person name="Beletsky A.V."/>
            <person name="Mardanov A.V."/>
            <person name="Grabovich M.Y."/>
        </authorList>
    </citation>
    <scope>NUCLEOTIDE SEQUENCE</scope>
    <source>
        <strain evidence="9">GKL-01</strain>
    </source>
</reference>
<gene>
    <name evidence="9" type="primary">hflC</name>
    <name evidence="9" type="ORF">QJT80_06480</name>
</gene>
<evidence type="ECO:0000256" key="6">
    <source>
        <dbReference type="PIRNR" id="PIRNR005651"/>
    </source>
</evidence>
<reference evidence="9" key="2">
    <citation type="submission" date="2023-04" db="EMBL/GenBank/DDBJ databases">
        <authorList>
            <person name="Beletskiy A.V."/>
            <person name="Mardanov A.V."/>
            <person name="Ravin N.V."/>
        </authorList>
    </citation>
    <scope>NUCLEOTIDE SEQUENCE</scope>
    <source>
        <strain evidence="9">GKL-01</strain>
    </source>
</reference>
<dbReference type="PANTHER" id="PTHR42911:SF1">
    <property type="entry name" value="MODULATOR OF FTSH PROTEASE HFLC"/>
    <property type="match status" value="1"/>
</dbReference>
<evidence type="ECO:0000256" key="7">
    <source>
        <dbReference type="SAM" id="Phobius"/>
    </source>
</evidence>
<evidence type="ECO:0000256" key="1">
    <source>
        <dbReference type="ARBA" id="ARBA00004167"/>
    </source>
</evidence>
<dbReference type="KEGG" id="tdu:QJT80_06480"/>
<dbReference type="InterPro" id="IPR010200">
    <property type="entry name" value="HflC"/>
</dbReference>
<evidence type="ECO:0000259" key="8">
    <source>
        <dbReference type="SMART" id="SM00244"/>
    </source>
</evidence>
<dbReference type="InterPro" id="IPR036013">
    <property type="entry name" value="Band_7/SPFH_dom_sf"/>
</dbReference>
<sequence length="294" mass="34010">MENRNFILGMVGGIIALILYLCLYTVDQRERAILFRFREIVNADIQPGLHFSWPFINSVKKFPAQIQTLTSNSERFLTGEKKYVMVDFFVKWRIKDFAAFYRSTGGRVFDAENRLEQIMKDGLRNEFSRRTIEEALVAERDKIMHGLENKANEVAKQLGIEIVDVRVSKIDFPDTVTESVYQRMRSERQRVAQEFRSGGQKDAEKIRAVADRESTVIMAEAYKDAEKIRGEGDAKSAEIYAKAYQQDPDFYAFYRSLNAYRNSLGKPGDVMVLEPKSEFFRYFKQMPTNPAPAP</sequence>
<evidence type="ECO:0000313" key="9">
    <source>
        <dbReference type="EMBL" id="WGZ92122.1"/>
    </source>
</evidence>
<feature type="transmembrane region" description="Helical" evidence="7">
    <location>
        <begin position="6"/>
        <end position="26"/>
    </location>
</feature>
<dbReference type="InterPro" id="IPR001107">
    <property type="entry name" value="Band_7"/>
</dbReference>
<dbReference type="SMART" id="SM00244">
    <property type="entry name" value="PHB"/>
    <property type="match status" value="1"/>
</dbReference>
<dbReference type="EMBL" id="CP124755">
    <property type="protein sequence ID" value="WGZ92122.1"/>
    <property type="molecule type" value="Genomic_DNA"/>
</dbReference>
<dbReference type="PANTHER" id="PTHR42911">
    <property type="entry name" value="MODULATOR OF FTSH PROTEASE HFLC"/>
    <property type="match status" value="1"/>
</dbReference>
<evidence type="ECO:0000256" key="4">
    <source>
        <dbReference type="ARBA" id="ARBA00022989"/>
    </source>
</evidence>
<evidence type="ECO:0000256" key="5">
    <source>
        <dbReference type="ARBA" id="ARBA00023136"/>
    </source>
</evidence>
<evidence type="ECO:0000256" key="3">
    <source>
        <dbReference type="ARBA" id="ARBA00022692"/>
    </source>
</evidence>
<proteinExistence type="inferred from homology"/>
<keyword evidence="4 7" id="KW-1133">Transmembrane helix</keyword>
<keyword evidence="9" id="KW-0378">Hydrolase</keyword>
<dbReference type="Proteomes" id="UP001300672">
    <property type="component" value="Chromosome"/>
</dbReference>
<dbReference type="GO" id="GO:0006508">
    <property type="term" value="P:proteolysis"/>
    <property type="evidence" value="ECO:0007669"/>
    <property type="project" value="UniProtKB-KW"/>
</dbReference>
<keyword evidence="9" id="KW-0645">Protease</keyword>
<dbReference type="GO" id="GO:0016020">
    <property type="term" value="C:membrane"/>
    <property type="evidence" value="ECO:0007669"/>
    <property type="project" value="UniProtKB-SubCell"/>
</dbReference>
<dbReference type="CDD" id="cd03405">
    <property type="entry name" value="SPFH_HflC"/>
    <property type="match status" value="1"/>
</dbReference>
<keyword evidence="3 7" id="KW-0812">Transmembrane</keyword>
<keyword evidence="5 7" id="KW-0472">Membrane</keyword>
<dbReference type="NCBIfam" id="TIGR01932">
    <property type="entry name" value="hflC"/>
    <property type="match status" value="1"/>
</dbReference>
<dbReference type="SUPFAM" id="SSF117892">
    <property type="entry name" value="Band 7/SPFH domain"/>
    <property type="match status" value="1"/>
</dbReference>
<protein>
    <recommendedName>
        <fullName evidence="6">Protein HflC</fullName>
    </recommendedName>
</protein>
<dbReference type="Gene3D" id="3.30.479.30">
    <property type="entry name" value="Band 7 domain"/>
    <property type="match status" value="1"/>
</dbReference>
<feature type="domain" description="Band 7" evidence="8">
    <location>
        <begin position="21"/>
        <end position="184"/>
    </location>
</feature>
<dbReference type="GO" id="GO:0008233">
    <property type="term" value="F:peptidase activity"/>
    <property type="evidence" value="ECO:0007669"/>
    <property type="project" value="UniProtKB-KW"/>
</dbReference>
<dbReference type="Pfam" id="PF01145">
    <property type="entry name" value="Band_7"/>
    <property type="match status" value="1"/>
</dbReference>